<keyword evidence="7" id="KW-1185">Reference proteome</keyword>
<feature type="region of interest" description="Disordered" evidence="4">
    <location>
        <begin position="148"/>
        <end position="169"/>
    </location>
</feature>
<evidence type="ECO:0000313" key="6">
    <source>
        <dbReference type="EMBL" id="KAJ3053582.1"/>
    </source>
</evidence>
<evidence type="ECO:0000256" key="3">
    <source>
        <dbReference type="PROSITE-ProRule" id="PRU00810"/>
    </source>
</evidence>
<sequence length="503" mass="55490">MLEGQSPSPAPAVRKLSAKDALSYLDFIKTQFPETTYDAFLDIMKAYKNSELTITEVAEEVSSLFAGDEEALSGFSVFLPPGHPSLASGPPTLPSPRESSTPETATFIIHRTSNDFPTSAQTPNTHFPAFPSANATYTFTPIAPSIRSPAASLTPDQHALPTPPDEEPVAQPVCVRDESAETEEEPEAVTRARGDPMFVDALGFVNVIKRVYGGESQVYRRFLNVLSENGSGNMTADEVYAEICVLFHGQPVLIENFLQFLPEEARTRLHPSTDPDAAPILVSSSDPPLPRYSPPSKTSKPAPSETTPTSQTTALTSAIGAPPSYRRTLRKKVSFSEPVVAGAQSPVHGSSSPEGDYERDYDGEYYHDGEYQEEQEEEEDSGHWIYEQHIDIGDEEDDRHYDDERTAVNEFSPLLIREDDSVRVTVDDERHMTGGEGKYGSSSLCTKCRTQIGWGGEDEERDLEEVRRDNEGLRWKYRGAVITAVAGWGLFFIVVGWWAIDLV</sequence>
<dbReference type="AlphaFoldDB" id="A0AAD5SEG0"/>
<keyword evidence="5" id="KW-1133">Transmembrane helix</keyword>
<evidence type="ECO:0000256" key="2">
    <source>
        <dbReference type="ARBA" id="ARBA00023242"/>
    </source>
</evidence>
<name>A0AAD5SEG0_9FUNG</name>
<dbReference type="GO" id="GO:0005634">
    <property type="term" value="C:nucleus"/>
    <property type="evidence" value="ECO:0007669"/>
    <property type="project" value="UniProtKB-SubCell"/>
</dbReference>
<accession>A0AAD5SEG0</accession>
<dbReference type="PANTHER" id="PTHR12346">
    <property type="entry name" value="SIN3B-RELATED"/>
    <property type="match status" value="1"/>
</dbReference>
<feature type="region of interest" description="Disordered" evidence="4">
    <location>
        <begin position="336"/>
        <end position="358"/>
    </location>
</feature>
<feature type="region of interest" description="Disordered" evidence="4">
    <location>
        <begin position="269"/>
        <end position="324"/>
    </location>
</feature>
<keyword evidence="5" id="KW-0812">Transmembrane</keyword>
<keyword evidence="5" id="KW-0472">Membrane</keyword>
<dbReference type="InterPro" id="IPR003822">
    <property type="entry name" value="PAH"/>
</dbReference>
<dbReference type="SUPFAM" id="SSF47762">
    <property type="entry name" value="PAH2 domain"/>
    <property type="match status" value="2"/>
</dbReference>
<dbReference type="PROSITE" id="PS51477">
    <property type="entry name" value="PAH"/>
    <property type="match status" value="2"/>
</dbReference>
<feature type="compositionally biased region" description="Low complexity" evidence="4">
    <location>
        <begin position="294"/>
        <end position="318"/>
    </location>
</feature>
<evidence type="ECO:0000256" key="5">
    <source>
        <dbReference type="SAM" id="Phobius"/>
    </source>
</evidence>
<dbReference type="InterPro" id="IPR039774">
    <property type="entry name" value="Sin3-like"/>
</dbReference>
<dbReference type="Gene3D" id="1.20.1160.11">
    <property type="entry name" value="Paired amphipathic helix"/>
    <property type="match status" value="2"/>
</dbReference>
<feature type="transmembrane region" description="Helical" evidence="5">
    <location>
        <begin position="477"/>
        <end position="500"/>
    </location>
</feature>
<comment type="caution">
    <text evidence="6">The sequence shown here is derived from an EMBL/GenBank/DDBJ whole genome shotgun (WGS) entry which is preliminary data.</text>
</comment>
<dbReference type="GO" id="GO:0003714">
    <property type="term" value="F:transcription corepressor activity"/>
    <property type="evidence" value="ECO:0007669"/>
    <property type="project" value="InterPro"/>
</dbReference>
<dbReference type="Proteomes" id="UP001212841">
    <property type="component" value="Unassembled WGS sequence"/>
</dbReference>
<organism evidence="6 7">
    <name type="scientific">Rhizophlyctis rosea</name>
    <dbReference type="NCBI Taxonomy" id="64517"/>
    <lineage>
        <taxon>Eukaryota</taxon>
        <taxon>Fungi</taxon>
        <taxon>Fungi incertae sedis</taxon>
        <taxon>Chytridiomycota</taxon>
        <taxon>Chytridiomycota incertae sedis</taxon>
        <taxon>Chytridiomycetes</taxon>
        <taxon>Rhizophlyctidales</taxon>
        <taxon>Rhizophlyctidaceae</taxon>
        <taxon>Rhizophlyctis</taxon>
    </lineage>
</organism>
<reference evidence="6" key="1">
    <citation type="submission" date="2020-05" db="EMBL/GenBank/DDBJ databases">
        <title>Phylogenomic resolution of chytrid fungi.</title>
        <authorList>
            <person name="Stajich J.E."/>
            <person name="Amses K."/>
            <person name="Simmons R."/>
            <person name="Seto K."/>
            <person name="Myers J."/>
            <person name="Bonds A."/>
            <person name="Quandt C.A."/>
            <person name="Barry K."/>
            <person name="Liu P."/>
            <person name="Grigoriev I."/>
            <person name="Longcore J.E."/>
            <person name="James T.Y."/>
        </authorList>
    </citation>
    <scope>NUCLEOTIDE SEQUENCE</scope>
    <source>
        <strain evidence="6">JEL0318</strain>
    </source>
</reference>
<dbReference type="Pfam" id="PF02671">
    <property type="entry name" value="PAH"/>
    <property type="match status" value="2"/>
</dbReference>
<evidence type="ECO:0000256" key="4">
    <source>
        <dbReference type="SAM" id="MobiDB-lite"/>
    </source>
</evidence>
<protein>
    <submittedName>
        <fullName evidence="6">Transcriptional regulatory protein sin3</fullName>
    </submittedName>
</protein>
<evidence type="ECO:0000313" key="7">
    <source>
        <dbReference type="Proteomes" id="UP001212841"/>
    </source>
</evidence>
<evidence type="ECO:0000256" key="1">
    <source>
        <dbReference type="ARBA" id="ARBA00004123"/>
    </source>
</evidence>
<gene>
    <name evidence="6" type="primary">SIN3_1</name>
    <name evidence="6" type="ORF">HK097_003909</name>
</gene>
<keyword evidence="2 3" id="KW-0539">Nucleus</keyword>
<dbReference type="InterPro" id="IPR036600">
    <property type="entry name" value="PAH_sf"/>
</dbReference>
<comment type="subcellular location">
    <subcellularLocation>
        <location evidence="1 3">Nucleus</location>
    </subcellularLocation>
</comment>
<proteinExistence type="predicted"/>
<dbReference type="EMBL" id="JADGJD010000197">
    <property type="protein sequence ID" value="KAJ3053582.1"/>
    <property type="molecule type" value="Genomic_DNA"/>
</dbReference>